<evidence type="ECO:0000256" key="1">
    <source>
        <dbReference type="SAM" id="MobiDB-lite"/>
    </source>
</evidence>
<dbReference type="Proteomes" id="UP000887116">
    <property type="component" value="Unassembled WGS sequence"/>
</dbReference>
<reference evidence="3" key="1">
    <citation type="submission" date="2020-07" db="EMBL/GenBank/DDBJ databases">
        <title>Multicomponent nature underlies the extraordinary mechanical properties of spider dragline silk.</title>
        <authorList>
            <person name="Kono N."/>
            <person name="Nakamura H."/>
            <person name="Mori M."/>
            <person name="Yoshida Y."/>
            <person name="Ohtoshi R."/>
            <person name="Malay A.D."/>
            <person name="Moran D.A.P."/>
            <person name="Tomita M."/>
            <person name="Numata K."/>
            <person name="Arakawa K."/>
        </authorList>
    </citation>
    <scope>NUCLEOTIDE SEQUENCE</scope>
</reference>
<evidence type="ECO:0000313" key="4">
    <source>
        <dbReference type="Proteomes" id="UP000887116"/>
    </source>
</evidence>
<feature type="transmembrane region" description="Helical" evidence="2">
    <location>
        <begin position="67"/>
        <end position="85"/>
    </location>
</feature>
<feature type="compositionally biased region" description="Polar residues" evidence="1">
    <location>
        <begin position="14"/>
        <end position="52"/>
    </location>
</feature>
<evidence type="ECO:0000256" key="2">
    <source>
        <dbReference type="SAM" id="Phobius"/>
    </source>
</evidence>
<sequence length="161" mass="17723">MKPKRNWNPEHWNPNETGIRNTGARNTTGIRKTGARNNTGIRKTGARNNTGIRKTGARNKIDMYPKMFKILFLLVVGIVVTEGVVCTKNYCDMVRCKQITKNDCNENQVFVKNGGICGCCDACRIKEGSPCVPVIGGPPGCEDGTTCMDVGDEHICVHDTY</sequence>
<organism evidence="3 4">
    <name type="scientific">Trichonephila clavata</name>
    <name type="common">Joro spider</name>
    <name type="synonym">Nephila clavata</name>
    <dbReference type="NCBI Taxonomy" id="2740835"/>
    <lineage>
        <taxon>Eukaryota</taxon>
        <taxon>Metazoa</taxon>
        <taxon>Ecdysozoa</taxon>
        <taxon>Arthropoda</taxon>
        <taxon>Chelicerata</taxon>
        <taxon>Arachnida</taxon>
        <taxon>Araneae</taxon>
        <taxon>Araneomorphae</taxon>
        <taxon>Entelegynae</taxon>
        <taxon>Araneoidea</taxon>
        <taxon>Nephilidae</taxon>
        <taxon>Trichonephila</taxon>
    </lineage>
</organism>
<evidence type="ECO:0000313" key="3">
    <source>
        <dbReference type="EMBL" id="GFR12246.1"/>
    </source>
</evidence>
<comment type="caution">
    <text evidence="3">The sequence shown here is derived from an EMBL/GenBank/DDBJ whole genome shotgun (WGS) entry which is preliminary data.</text>
</comment>
<keyword evidence="2" id="KW-1133">Transmembrane helix</keyword>
<dbReference type="AlphaFoldDB" id="A0A8X6JMB6"/>
<feature type="region of interest" description="Disordered" evidence="1">
    <location>
        <begin position="1"/>
        <end position="52"/>
    </location>
</feature>
<keyword evidence="2" id="KW-0472">Membrane</keyword>
<keyword evidence="4" id="KW-1185">Reference proteome</keyword>
<protein>
    <submittedName>
        <fullName evidence="3">Uncharacterized protein</fullName>
    </submittedName>
</protein>
<name>A0A8X6JMB6_TRICU</name>
<accession>A0A8X6JMB6</accession>
<dbReference type="EMBL" id="BMAO01036648">
    <property type="protein sequence ID" value="GFR12246.1"/>
    <property type="molecule type" value="Genomic_DNA"/>
</dbReference>
<proteinExistence type="predicted"/>
<keyword evidence="2" id="KW-0812">Transmembrane</keyword>
<gene>
    <name evidence="3" type="primary">NCL1_50835</name>
    <name evidence="3" type="ORF">TNCT_257381</name>
</gene>
<dbReference type="OrthoDB" id="6424717at2759"/>